<accession>A0AAW8R6M5</accession>
<dbReference type="InterPro" id="IPR002491">
    <property type="entry name" value="ABC_transptr_periplasmic_BD"/>
</dbReference>
<dbReference type="PROSITE" id="PS50983">
    <property type="entry name" value="FE_B12_PBP"/>
    <property type="match status" value="1"/>
</dbReference>
<dbReference type="NCBIfam" id="NF038402">
    <property type="entry name" value="TroA_like"/>
    <property type="match status" value="1"/>
</dbReference>
<evidence type="ECO:0000313" key="4">
    <source>
        <dbReference type="Proteomes" id="UP001249020"/>
    </source>
</evidence>
<sequence length="275" mass="30566">MKNSLIFVMFACFGFAQANSEEDKRIISLSPHLSEIVFALEQETYLVAVSDFSDYPYGQGCRTKKCTQPLPSVSSYQGADIASIVRLKPSIILAWEGGNKAQDLARLEQLGFTVYRSSPQAFNDVITDIERIGKLLNATQQASKLTKQLTSTLADLTQQYKDQNSTALYYMSQQPLSGVGNDRWINNLLAICGIQNIYADTASSFSQFSLADIIRKQPSHIIAGLSLPMKDIELFWAAHTDVFAPSIIKVNPDALHRFTPRVLPELAKLCKSVYL</sequence>
<evidence type="ECO:0000259" key="2">
    <source>
        <dbReference type="PROSITE" id="PS50983"/>
    </source>
</evidence>
<gene>
    <name evidence="3" type="ORF">RM544_16395</name>
</gene>
<comment type="caution">
    <text evidence="3">The sequence shown here is derived from an EMBL/GenBank/DDBJ whole genome shotgun (WGS) entry which is preliminary data.</text>
</comment>
<dbReference type="GO" id="GO:0071281">
    <property type="term" value="P:cellular response to iron ion"/>
    <property type="evidence" value="ECO:0007669"/>
    <property type="project" value="TreeGrafter"/>
</dbReference>
<reference evidence="3 4" key="1">
    <citation type="submission" date="2023-09" db="EMBL/GenBank/DDBJ databases">
        <authorList>
            <person name="Rey-Velasco X."/>
        </authorList>
    </citation>
    <scope>NUCLEOTIDE SEQUENCE [LARGE SCALE GENOMIC DNA]</scope>
    <source>
        <strain evidence="3 4">W409</strain>
    </source>
</reference>
<dbReference type="SUPFAM" id="SSF53807">
    <property type="entry name" value="Helical backbone' metal receptor"/>
    <property type="match status" value="1"/>
</dbReference>
<dbReference type="InterPro" id="IPR054828">
    <property type="entry name" value="Vit_B12_bind_prot"/>
</dbReference>
<dbReference type="Proteomes" id="UP001249020">
    <property type="component" value="Unassembled WGS sequence"/>
</dbReference>
<dbReference type="Gene3D" id="3.40.50.1980">
    <property type="entry name" value="Nitrogenase molybdenum iron protein domain"/>
    <property type="match status" value="2"/>
</dbReference>
<name>A0AAW8R6M5_9ALTE</name>
<dbReference type="PANTHER" id="PTHR30535:SF34">
    <property type="entry name" value="MOLYBDATE-BINDING PROTEIN MOLA"/>
    <property type="match status" value="1"/>
</dbReference>
<dbReference type="EMBL" id="JAVRIE010000007">
    <property type="protein sequence ID" value="MDT0584129.1"/>
    <property type="molecule type" value="Genomic_DNA"/>
</dbReference>
<evidence type="ECO:0000256" key="1">
    <source>
        <dbReference type="ARBA" id="ARBA00022729"/>
    </source>
</evidence>
<protein>
    <submittedName>
        <fullName evidence="3">Helical backbone metal receptor</fullName>
    </submittedName>
</protein>
<keyword evidence="1" id="KW-0732">Signal</keyword>
<organism evidence="3 4">
    <name type="scientific">Brumicola blandensis</name>
    <dbReference type="NCBI Taxonomy" id="3075611"/>
    <lineage>
        <taxon>Bacteria</taxon>
        <taxon>Pseudomonadati</taxon>
        <taxon>Pseudomonadota</taxon>
        <taxon>Gammaproteobacteria</taxon>
        <taxon>Alteromonadales</taxon>
        <taxon>Alteromonadaceae</taxon>
        <taxon>Brumicola</taxon>
    </lineage>
</organism>
<dbReference type="PANTHER" id="PTHR30535">
    <property type="entry name" value="VITAMIN B12-BINDING PROTEIN"/>
    <property type="match status" value="1"/>
</dbReference>
<keyword evidence="3" id="KW-0675">Receptor</keyword>
<keyword evidence="4" id="KW-1185">Reference proteome</keyword>
<dbReference type="InterPro" id="IPR050902">
    <property type="entry name" value="ABC_Transporter_SBP"/>
</dbReference>
<feature type="domain" description="Fe/B12 periplasmic-binding" evidence="2">
    <location>
        <begin position="25"/>
        <end position="275"/>
    </location>
</feature>
<evidence type="ECO:0000313" key="3">
    <source>
        <dbReference type="EMBL" id="MDT0584129.1"/>
    </source>
</evidence>
<proteinExistence type="predicted"/>
<dbReference type="AlphaFoldDB" id="A0AAW8R6M5"/>
<dbReference type="RefSeq" id="WP_311362890.1">
    <property type="nucleotide sequence ID" value="NZ_JAVRIE010000007.1"/>
</dbReference>
<dbReference type="Pfam" id="PF01497">
    <property type="entry name" value="Peripla_BP_2"/>
    <property type="match status" value="1"/>
</dbReference>